<dbReference type="Proteomes" id="UP001057402">
    <property type="component" value="Chromosome 9"/>
</dbReference>
<evidence type="ECO:0000313" key="2">
    <source>
        <dbReference type="Proteomes" id="UP001057402"/>
    </source>
</evidence>
<keyword evidence="2" id="KW-1185">Reference proteome</keyword>
<dbReference type="EMBL" id="CM042888">
    <property type="protein sequence ID" value="KAI4324998.1"/>
    <property type="molecule type" value="Genomic_DNA"/>
</dbReference>
<organism evidence="1 2">
    <name type="scientific">Melastoma candidum</name>
    <dbReference type="NCBI Taxonomy" id="119954"/>
    <lineage>
        <taxon>Eukaryota</taxon>
        <taxon>Viridiplantae</taxon>
        <taxon>Streptophyta</taxon>
        <taxon>Embryophyta</taxon>
        <taxon>Tracheophyta</taxon>
        <taxon>Spermatophyta</taxon>
        <taxon>Magnoliopsida</taxon>
        <taxon>eudicotyledons</taxon>
        <taxon>Gunneridae</taxon>
        <taxon>Pentapetalae</taxon>
        <taxon>rosids</taxon>
        <taxon>malvids</taxon>
        <taxon>Myrtales</taxon>
        <taxon>Melastomataceae</taxon>
        <taxon>Melastomatoideae</taxon>
        <taxon>Melastomateae</taxon>
        <taxon>Melastoma</taxon>
    </lineage>
</organism>
<name>A0ACB9MLR9_9MYRT</name>
<comment type="caution">
    <text evidence="1">The sequence shown here is derived from an EMBL/GenBank/DDBJ whole genome shotgun (WGS) entry which is preliminary data.</text>
</comment>
<proteinExistence type="predicted"/>
<reference evidence="2" key="1">
    <citation type="journal article" date="2023" name="Front. Plant Sci.">
        <title>Chromosomal-level genome assembly of Melastoma candidum provides insights into trichome evolution.</title>
        <authorList>
            <person name="Zhong Y."/>
            <person name="Wu W."/>
            <person name="Sun C."/>
            <person name="Zou P."/>
            <person name="Liu Y."/>
            <person name="Dai S."/>
            <person name="Zhou R."/>
        </authorList>
    </citation>
    <scope>NUCLEOTIDE SEQUENCE [LARGE SCALE GENOMIC DNA]</scope>
</reference>
<protein>
    <submittedName>
        <fullName evidence="1">Uncharacterized protein</fullName>
    </submittedName>
</protein>
<evidence type="ECO:0000313" key="1">
    <source>
        <dbReference type="EMBL" id="KAI4324998.1"/>
    </source>
</evidence>
<gene>
    <name evidence="1" type="ORF">MLD38_030435</name>
</gene>
<accession>A0ACB9MLR9</accession>
<sequence length="107" mass="11379">MATNLGRRIILSAASKLTLTPSTAGSALGGEAVRQLSSSPEPRQPRDDPGLVEGETREAENQEGDSEEDEEGDGEHVNKATGEVGGPRGPEPTRFGDWERNGRCSDF</sequence>